<dbReference type="Proteomes" id="UP000601522">
    <property type="component" value="Unassembled WGS sequence"/>
</dbReference>
<evidence type="ECO:0000313" key="3">
    <source>
        <dbReference type="EMBL" id="MBC8590180.1"/>
    </source>
</evidence>
<organism evidence="3 4">
    <name type="scientific">Wansuia hejianensis</name>
    <dbReference type="NCBI Taxonomy" id="2763667"/>
    <lineage>
        <taxon>Bacteria</taxon>
        <taxon>Bacillati</taxon>
        <taxon>Bacillota</taxon>
        <taxon>Clostridia</taxon>
        <taxon>Lachnospirales</taxon>
        <taxon>Lachnospiraceae</taxon>
        <taxon>Wansuia</taxon>
    </lineage>
</organism>
<dbReference type="EMBL" id="JACRTK010000001">
    <property type="protein sequence ID" value="MBC8590180.1"/>
    <property type="molecule type" value="Genomic_DNA"/>
</dbReference>
<dbReference type="InterPro" id="IPR028098">
    <property type="entry name" value="Glyco_trans_4-like_N"/>
</dbReference>
<feature type="domain" description="Glycosyl transferase family 1" evidence="1">
    <location>
        <begin position="228"/>
        <end position="390"/>
    </location>
</feature>
<evidence type="ECO:0000313" key="4">
    <source>
        <dbReference type="Proteomes" id="UP000601522"/>
    </source>
</evidence>
<comment type="caution">
    <text evidence="3">The sequence shown here is derived from an EMBL/GenBank/DDBJ whole genome shotgun (WGS) entry which is preliminary data.</text>
</comment>
<reference evidence="3 4" key="1">
    <citation type="submission" date="2020-08" db="EMBL/GenBank/DDBJ databases">
        <title>Genome public.</title>
        <authorList>
            <person name="Liu C."/>
            <person name="Sun Q."/>
        </authorList>
    </citation>
    <scope>NUCLEOTIDE SEQUENCE [LARGE SCALE GENOMIC DNA]</scope>
    <source>
        <strain evidence="3 4">NSJ-26</strain>
    </source>
</reference>
<dbReference type="SUPFAM" id="SSF53756">
    <property type="entry name" value="UDP-Glycosyltransferase/glycogen phosphorylase"/>
    <property type="match status" value="1"/>
</dbReference>
<evidence type="ECO:0000259" key="1">
    <source>
        <dbReference type="Pfam" id="PF00534"/>
    </source>
</evidence>
<name>A0A926EX96_9FIRM</name>
<evidence type="ECO:0000259" key="2">
    <source>
        <dbReference type="Pfam" id="PF13439"/>
    </source>
</evidence>
<proteinExistence type="predicted"/>
<dbReference type="InterPro" id="IPR050194">
    <property type="entry name" value="Glycosyltransferase_grp1"/>
</dbReference>
<sequence>MKTIWFVSHSAMPPHLAMRVRTNLMAKYLKEKGYNVYVIGASTIHNTDINLIEPGDKRKYIEKEYDGVKYIHVKASNYTGNGLKRIRNMLEFPIHLYQIRNEIKDKPDIIIGNPQSVFGVIPYWVSRKLNAKYITEVRDLWPESIVVYKGFSRKNPIIWMMYRFEKWIYKKAHRIIFTMEGGRDYIVDKGWDKDIHMSKIHHINNGVDLDIFNKNKQTNIVEDEDLDNDDIFKVVYTGSIREANNVRKIVDVAEAIKNKEYKDIKFLIYGDGPDKKVLEKHCLENNIDNVSFKGHIDKNKIPYILNKSDLNIMHFRQSSLKKYGSSMNKMFEYLASGKPSISDCKFGYDLFTRYKAGLSIDNANVDELAEGVLKFYNMDEKEYNNYCENALEGAKDYDYKALANKLEEVILTLDD</sequence>
<dbReference type="Gene3D" id="3.40.50.2000">
    <property type="entry name" value="Glycogen Phosphorylase B"/>
    <property type="match status" value="2"/>
</dbReference>
<keyword evidence="4" id="KW-1185">Reference proteome</keyword>
<dbReference type="Pfam" id="PF00534">
    <property type="entry name" value="Glycos_transf_1"/>
    <property type="match status" value="1"/>
</dbReference>
<gene>
    <name evidence="3" type="ORF">H8689_03370</name>
</gene>
<dbReference type="AlphaFoldDB" id="A0A926EX96"/>
<dbReference type="RefSeq" id="WP_249323002.1">
    <property type="nucleotide sequence ID" value="NZ_JACRTK010000001.1"/>
</dbReference>
<dbReference type="PANTHER" id="PTHR45947">
    <property type="entry name" value="SULFOQUINOVOSYL TRANSFERASE SQD2"/>
    <property type="match status" value="1"/>
</dbReference>
<dbReference type="GO" id="GO:0016758">
    <property type="term" value="F:hexosyltransferase activity"/>
    <property type="evidence" value="ECO:0007669"/>
    <property type="project" value="TreeGrafter"/>
</dbReference>
<dbReference type="CDD" id="cd03794">
    <property type="entry name" value="GT4_WbuB-like"/>
    <property type="match status" value="1"/>
</dbReference>
<feature type="domain" description="Glycosyltransferase subfamily 4-like N-terminal" evidence="2">
    <location>
        <begin position="24"/>
        <end position="210"/>
    </location>
</feature>
<accession>A0A926EX96</accession>
<protein>
    <submittedName>
        <fullName evidence="3">Glycosyltransferase family 4 protein</fullName>
    </submittedName>
</protein>
<dbReference type="Pfam" id="PF13439">
    <property type="entry name" value="Glyco_transf_4"/>
    <property type="match status" value="1"/>
</dbReference>
<dbReference type="InterPro" id="IPR001296">
    <property type="entry name" value="Glyco_trans_1"/>
</dbReference>
<dbReference type="PANTHER" id="PTHR45947:SF3">
    <property type="entry name" value="SULFOQUINOVOSYL TRANSFERASE SQD2"/>
    <property type="match status" value="1"/>
</dbReference>